<dbReference type="eggNOG" id="KOG2410">
    <property type="taxonomic scope" value="Eukaryota"/>
</dbReference>
<dbReference type="OMA" id="HNRGWGF"/>
<dbReference type="PRINTS" id="PR01210">
    <property type="entry name" value="GGTRANSPTASE"/>
</dbReference>
<dbReference type="GO" id="GO:0006751">
    <property type="term" value="P:glutathione catabolic process"/>
    <property type="evidence" value="ECO:0000318"/>
    <property type="project" value="GO_Central"/>
</dbReference>
<dbReference type="GO" id="GO:0006954">
    <property type="term" value="P:inflammatory response"/>
    <property type="evidence" value="ECO:0000318"/>
    <property type="project" value="GO_Central"/>
</dbReference>
<dbReference type="InterPro" id="IPR043137">
    <property type="entry name" value="GGT_ssub_C"/>
</dbReference>
<dbReference type="InterPro" id="IPR043138">
    <property type="entry name" value="GGT_lsub"/>
</dbReference>
<feature type="binding site" evidence="3">
    <location>
        <begin position="406"/>
        <end position="408"/>
    </location>
    <ligand>
        <name>L-glutamate</name>
        <dbReference type="ChEBI" id="CHEBI:29985"/>
    </ligand>
</feature>
<reference evidence="5" key="3">
    <citation type="submission" date="2025-09" db="UniProtKB">
        <authorList>
            <consortium name="Ensembl"/>
        </authorList>
    </citation>
    <scope>IDENTIFICATION</scope>
</reference>
<reference evidence="5" key="2">
    <citation type="submission" date="2025-08" db="UniProtKB">
        <authorList>
            <consortium name="Ensembl"/>
        </authorList>
    </citation>
    <scope>IDENTIFICATION</scope>
</reference>
<dbReference type="Ensembl" id="ENSLOCT00000012093.1">
    <property type="protein sequence ID" value="ENSLOCP00000012072.1"/>
    <property type="gene ID" value="ENSLOCG00000009873.1"/>
</dbReference>
<dbReference type="Gene3D" id="1.10.246.130">
    <property type="match status" value="1"/>
</dbReference>
<dbReference type="InterPro" id="IPR029055">
    <property type="entry name" value="Ntn_hydrolases_N"/>
</dbReference>
<keyword evidence="4" id="KW-0808">Transferase</keyword>
<feature type="transmembrane region" description="Helical" evidence="4">
    <location>
        <begin position="7"/>
        <end position="26"/>
    </location>
</feature>
<protein>
    <recommendedName>
        <fullName evidence="4">Glutathione hydrolase</fullName>
        <ecNumber evidence="4">2.3.2.2</ecNumber>
        <ecNumber evidence="4">3.4.19.13</ecNumber>
    </recommendedName>
    <alternativeName>
        <fullName evidence="4">Gamma-glutamyltransferase</fullName>
    </alternativeName>
    <alternativeName>
        <fullName evidence="4">Gamma-glutamyltranspeptidase</fullName>
    </alternativeName>
</protein>
<keyword evidence="4" id="KW-1133">Transmembrane helix</keyword>
<keyword evidence="6" id="KW-1185">Reference proteome</keyword>
<dbReference type="InterPro" id="IPR000101">
    <property type="entry name" value="GGT_peptidase"/>
</dbReference>
<keyword evidence="4" id="KW-0812">Transmembrane</keyword>
<dbReference type="InParanoid" id="W5MUL3"/>
<keyword evidence="4" id="KW-0472">Membrane</keyword>
<feature type="active site" description="Nucleophile" evidence="2">
    <location>
        <position position="388"/>
    </location>
</feature>
<evidence type="ECO:0000256" key="4">
    <source>
        <dbReference type="RuleBase" id="RU368068"/>
    </source>
</evidence>
<dbReference type="PANTHER" id="PTHR11686">
    <property type="entry name" value="GAMMA GLUTAMYL TRANSPEPTIDASE"/>
    <property type="match status" value="1"/>
</dbReference>
<evidence type="ECO:0000313" key="6">
    <source>
        <dbReference type="Proteomes" id="UP000018468"/>
    </source>
</evidence>
<dbReference type="EC" id="3.4.19.13" evidence="4"/>
<name>W5MUL3_LEPOC</name>
<feature type="binding site" evidence="3">
    <location>
        <position position="481"/>
    </location>
    <ligand>
        <name>L-glutamate</name>
        <dbReference type="ChEBI" id="CHEBI:29985"/>
    </ligand>
</feature>
<proteinExistence type="inferred from homology"/>
<evidence type="ECO:0000256" key="2">
    <source>
        <dbReference type="PIRSR" id="PIRSR600101-1"/>
    </source>
</evidence>
<dbReference type="EMBL" id="AHAT01012862">
    <property type="status" value="NOT_ANNOTATED_CDS"/>
    <property type="molecule type" value="Genomic_DNA"/>
</dbReference>
<dbReference type="EMBL" id="AHAT01012863">
    <property type="status" value="NOT_ANNOTATED_CDS"/>
    <property type="molecule type" value="Genomic_DNA"/>
</dbReference>
<organism evidence="5 6">
    <name type="scientific">Lepisosteus oculatus</name>
    <name type="common">Spotted gar</name>
    <dbReference type="NCBI Taxonomy" id="7918"/>
    <lineage>
        <taxon>Eukaryota</taxon>
        <taxon>Metazoa</taxon>
        <taxon>Chordata</taxon>
        <taxon>Craniata</taxon>
        <taxon>Vertebrata</taxon>
        <taxon>Euteleostomi</taxon>
        <taxon>Actinopterygii</taxon>
        <taxon>Neopterygii</taxon>
        <taxon>Holostei</taxon>
        <taxon>Semionotiformes</taxon>
        <taxon>Lepisosteidae</taxon>
        <taxon>Lepisosteus</taxon>
    </lineage>
</organism>
<comment type="catalytic activity">
    <reaction evidence="4">
        <text>an N-terminal (5-L-glutamyl)-[peptide] + an alpha-amino acid = 5-L-glutamyl amino acid + an N-terminal L-alpha-aminoacyl-[peptide]</text>
        <dbReference type="Rhea" id="RHEA:23904"/>
        <dbReference type="Rhea" id="RHEA-COMP:9780"/>
        <dbReference type="Rhea" id="RHEA-COMP:9795"/>
        <dbReference type="ChEBI" id="CHEBI:77644"/>
        <dbReference type="ChEBI" id="CHEBI:78597"/>
        <dbReference type="ChEBI" id="CHEBI:78599"/>
        <dbReference type="ChEBI" id="CHEBI:78608"/>
        <dbReference type="EC" id="2.3.2.2"/>
    </reaction>
</comment>
<dbReference type="EC" id="2.3.2.2" evidence="4"/>
<dbReference type="Proteomes" id="UP000018468">
    <property type="component" value="Linkage group LG14"/>
</dbReference>
<dbReference type="GO" id="GO:0002951">
    <property type="term" value="F:leukotriene-C(4) hydrolase"/>
    <property type="evidence" value="ECO:0000318"/>
    <property type="project" value="GO_Central"/>
</dbReference>
<dbReference type="UniPathway" id="UPA00204"/>
<dbReference type="GeneTree" id="ENSGT00940000155794"/>
<dbReference type="Pfam" id="PF01019">
    <property type="entry name" value="G_glu_transpept"/>
    <property type="match status" value="2"/>
</dbReference>
<feature type="binding site" evidence="3">
    <location>
        <position position="430"/>
    </location>
    <ligand>
        <name>L-glutamate</name>
        <dbReference type="ChEBI" id="CHEBI:29985"/>
    </ligand>
</feature>
<comment type="pathway">
    <text evidence="4">Sulfur metabolism; glutathione metabolism.</text>
</comment>
<keyword evidence="4" id="KW-0012">Acyltransferase</keyword>
<dbReference type="AlphaFoldDB" id="W5MUL3"/>
<keyword evidence="4" id="KW-0378">Hydrolase</keyword>
<dbReference type="GO" id="GO:0103068">
    <property type="term" value="F:leukotriene C4 gamma-glutamyl transferase activity"/>
    <property type="evidence" value="ECO:0007669"/>
    <property type="project" value="UniProtKB-EC"/>
</dbReference>
<comment type="catalytic activity">
    <reaction evidence="4">
        <text>glutathione + H2O = L-cysteinylglycine + L-glutamate</text>
        <dbReference type="Rhea" id="RHEA:28807"/>
        <dbReference type="ChEBI" id="CHEBI:15377"/>
        <dbReference type="ChEBI" id="CHEBI:29985"/>
        <dbReference type="ChEBI" id="CHEBI:57925"/>
        <dbReference type="ChEBI" id="CHEBI:61694"/>
        <dbReference type="EC" id="3.4.19.13"/>
    </reaction>
</comment>
<evidence type="ECO:0000256" key="1">
    <source>
        <dbReference type="ARBA" id="ARBA00009381"/>
    </source>
</evidence>
<dbReference type="PANTHER" id="PTHR11686:SF19">
    <property type="entry name" value="GLUTATHIONE HYDROLASE 5 PROENZYME"/>
    <property type="match status" value="1"/>
</dbReference>
<feature type="binding site" evidence="3">
    <location>
        <begin position="458"/>
        <end position="459"/>
    </location>
    <ligand>
        <name>L-glutamate</name>
        <dbReference type="ChEBI" id="CHEBI:29985"/>
    </ligand>
</feature>
<dbReference type="GO" id="GO:0036374">
    <property type="term" value="F:glutathione hydrolase activity"/>
    <property type="evidence" value="ECO:0000318"/>
    <property type="project" value="GO_Central"/>
</dbReference>
<dbReference type="GO" id="GO:0005886">
    <property type="term" value="C:plasma membrane"/>
    <property type="evidence" value="ECO:0000318"/>
    <property type="project" value="GO_Central"/>
</dbReference>
<dbReference type="Bgee" id="ENSLOCG00000009873">
    <property type="expression patterns" value="Expressed in muscle tissue and 7 other cell types or tissues"/>
</dbReference>
<dbReference type="STRING" id="7918.ENSLOCP00000012072"/>
<dbReference type="SUPFAM" id="SSF56235">
    <property type="entry name" value="N-terminal nucleophile aminohydrolases (Ntn hydrolases)"/>
    <property type="match status" value="1"/>
</dbReference>
<feature type="binding site" evidence="3">
    <location>
        <position position="111"/>
    </location>
    <ligand>
        <name>L-glutamate</name>
        <dbReference type="ChEBI" id="CHEBI:29985"/>
    </ligand>
</feature>
<dbReference type="GO" id="GO:1901750">
    <property type="term" value="P:leukotriene D4 biosynthetic process"/>
    <property type="evidence" value="ECO:0000318"/>
    <property type="project" value="GO_Central"/>
</dbReference>
<evidence type="ECO:0000256" key="3">
    <source>
        <dbReference type="PIRSR" id="PIRSR600101-2"/>
    </source>
</evidence>
<reference evidence="6" key="1">
    <citation type="submission" date="2011-12" db="EMBL/GenBank/DDBJ databases">
        <title>The Draft Genome of Lepisosteus oculatus.</title>
        <authorList>
            <consortium name="The Broad Institute Genome Assembly &amp; Analysis Group"/>
            <consortium name="Computational R&amp;D Group"/>
            <consortium name="and Sequencing Platform"/>
            <person name="Di Palma F."/>
            <person name="Alfoldi J."/>
            <person name="Johnson J."/>
            <person name="Berlin A."/>
            <person name="Gnerre S."/>
            <person name="Jaffe D."/>
            <person name="MacCallum I."/>
            <person name="Young S."/>
            <person name="Walker B.J."/>
            <person name="Lander E.S."/>
            <person name="Lindblad-Toh K."/>
        </authorList>
    </citation>
    <scope>NUCLEOTIDE SEQUENCE [LARGE SCALE GENOMIC DNA]</scope>
</reference>
<comment type="similarity">
    <text evidence="1">Belongs to the gamma-glutamyltransferase family.</text>
</comment>
<dbReference type="EMBL" id="AHAT01012861">
    <property type="status" value="NOT_ANNOTATED_CDS"/>
    <property type="molecule type" value="Genomic_DNA"/>
</dbReference>
<comment type="function">
    <text evidence="4">Cleaves the gamma-glutamyl peptide bond of glutathione and glutathione conjugates.</text>
</comment>
<dbReference type="FunFam" id="1.10.246.130:FF:000001">
    <property type="entry name" value="Gamma-glutamyltransferase 5 isoform 1"/>
    <property type="match status" value="1"/>
</dbReference>
<accession>W5MUL3</accession>
<comment type="subcellular location">
    <subcellularLocation>
        <location evidence="4">Membrane</location>
        <topology evidence="4">Single-pass type II membrane protein</topology>
    </subcellularLocation>
</comment>
<evidence type="ECO:0000313" key="5">
    <source>
        <dbReference type="Ensembl" id="ENSLOCP00000012072.1"/>
    </source>
</evidence>
<dbReference type="Gene3D" id="3.60.20.40">
    <property type="match status" value="1"/>
</dbReference>
<comment type="catalytic activity">
    <reaction evidence="4">
        <text>an S-substituted glutathione + H2O = an S-substituted L-cysteinylglycine + L-glutamate</text>
        <dbReference type="Rhea" id="RHEA:59468"/>
        <dbReference type="ChEBI" id="CHEBI:15377"/>
        <dbReference type="ChEBI" id="CHEBI:29985"/>
        <dbReference type="ChEBI" id="CHEBI:90779"/>
        <dbReference type="ChEBI" id="CHEBI:143103"/>
        <dbReference type="EC" id="3.4.19.13"/>
    </reaction>
</comment>
<sequence length="607" mass="65879">MANKIQVAISCVSALNLLIFIISALFQKFEKGPTISSTCDFSHAAVACDTETCSLVGRDILKDGGSAVDAAIATLLCIGVVHPQSTGLGGGAIFTIYENPVQGTVKVINARESVPKMAKKIEYGERKSIIKKGPQWIGVPGLIRGMEKAHSLYGRLPWEKLFEPAIKLAKEGVNVSEILSWYLNSPNLKNAVETSPLCHSGVLCDENETVLKTGDKMRAIALAQTMQIIAEKGASAFYNGSVTKTFIQDIQQNGGGITADDLESYRVQVTGVMKAQVGEYTMYMPPPPAGAALVSFVLNVMKGYNTNFQSVQGDQKLLTYHRYIEALKFANGQKKQIRDPEFNGWNDILRLISDEFADFVREMISPSETHPLPYYNITPGPSSDRPGTTHVAVIAEDGSVVSVTSTINDIFGSMVFSESTGVILNNQLTDFCGRAESINAVLPSSTLLFQQAGEKPPSSTSPVVLFSQSRNEILVIGGAGGSTITTSVVSVSTPYLNVPNSITNFVIQSLKHTLIFCSILQAIMNYLWWGKNLTSAVGTPLVYVDSKNRLHVEENDFFKSIKENLKKFGHTFMDTLLFENAVNAISKKGNCINAVSDPRGKEKPAGY</sequence>